<dbReference type="AlphaFoldDB" id="A0A926F8Q1"/>
<protein>
    <submittedName>
        <fullName evidence="1">PqqD family protein</fullName>
    </submittedName>
</protein>
<dbReference type="InterPro" id="IPR041881">
    <property type="entry name" value="PqqD_sf"/>
</dbReference>
<evidence type="ECO:0000313" key="2">
    <source>
        <dbReference type="Proteomes" id="UP000647416"/>
    </source>
</evidence>
<gene>
    <name evidence="1" type="ORF">H8706_05560</name>
</gene>
<comment type="caution">
    <text evidence="1">The sequence shown here is derived from an EMBL/GenBank/DDBJ whole genome shotgun (WGS) entry which is preliminary data.</text>
</comment>
<dbReference type="EMBL" id="JACRTE010000005">
    <property type="protein sequence ID" value="MBC8596333.1"/>
    <property type="molecule type" value="Genomic_DNA"/>
</dbReference>
<proteinExistence type="predicted"/>
<dbReference type="RefSeq" id="WP_262431834.1">
    <property type="nucleotide sequence ID" value="NZ_JACRTE010000005.1"/>
</dbReference>
<organism evidence="1 2">
    <name type="scientific">Qingrenia yutianensis</name>
    <dbReference type="NCBI Taxonomy" id="2763676"/>
    <lineage>
        <taxon>Bacteria</taxon>
        <taxon>Bacillati</taxon>
        <taxon>Bacillota</taxon>
        <taxon>Clostridia</taxon>
        <taxon>Eubacteriales</taxon>
        <taxon>Oscillospiraceae</taxon>
        <taxon>Qingrenia</taxon>
    </lineage>
</organism>
<evidence type="ECO:0000313" key="1">
    <source>
        <dbReference type="EMBL" id="MBC8596333.1"/>
    </source>
</evidence>
<dbReference type="Gene3D" id="1.10.10.1150">
    <property type="entry name" value="Coenzyme PQQ synthesis protein D (PqqD)"/>
    <property type="match status" value="1"/>
</dbReference>
<dbReference type="Pfam" id="PF05402">
    <property type="entry name" value="PqqD"/>
    <property type="match status" value="1"/>
</dbReference>
<accession>A0A926F8Q1</accession>
<reference evidence="1" key="1">
    <citation type="submission" date="2020-08" db="EMBL/GenBank/DDBJ databases">
        <title>Genome public.</title>
        <authorList>
            <person name="Liu C."/>
            <person name="Sun Q."/>
        </authorList>
    </citation>
    <scope>NUCLEOTIDE SEQUENCE</scope>
    <source>
        <strain evidence="1">NSJ-50</strain>
    </source>
</reference>
<name>A0A926F8Q1_9FIRM</name>
<sequence length="88" mass="9751">MKVKDGFIVKKVVDDYVVVPVGDNFVDFSSIINLNETGAFLWKCLENDVTEDELADMLAKEYEADISEVKGDTSAFVESLKNAGLIED</sequence>
<keyword evidence="2" id="KW-1185">Reference proteome</keyword>
<dbReference type="Proteomes" id="UP000647416">
    <property type="component" value="Unassembled WGS sequence"/>
</dbReference>
<dbReference type="InterPro" id="IPR008792">
    <property type="entry name" value="PQQD"/>
</dbReference>